<dbReference type="PROSITE" id="PS51375">
    <property type="entry name" value="PPR"/>
    <property type="match status" value="2"/>
</dbReference>
<dbReference type="InterPro" id="IPR027417">
    <property type="entry name" value="P-loop_NTPase"/>
</dbReference>
<comment type="caution">
    <text evidence="6">The sequence shown here is derived from an EMBL/GenBank/DDBJ whole genome shotgun (WGS) entry which is preliminary data.</text>
</comment>
<feature type="compositionally biased region" description="Basic and acidic residues" evidence="3">
    <location>
        <begin position="174"/>
        <end position="186"/>
    </location>
</feature>
<name>A0A812VQ91_SYMPI</name>
<dbReference type="GO" id="GO:0009982">
    <property type="term" value="F:pseudouridine synthase activity"/>
    <property type="evidence" value="ECO:0007669"/>
    <property type="project" value="InterPro"/>
</dbReference>
<evidence type="ECO:0000256" key="3">
    <source>
        <dbReference type="SAM" id="MobiDB-lite"/>
    </source>
</evidence>
<dbReference type="Pfam" id="PF13812">
    <property type="entry name" value="PPR_3"/>
    <property type="match status" value="1"/>
</dbReference>
<dbReference type="Pfam" id="PF04874">
    <property type="entry name" value="Mak16"/>
    <property type="match status" value="1"/>
</dbReference>
<dbReference type="PANTHER" id="PTHR21600:SF87">
    <property type="entry name" value="RNA PSEUDOURIDYLATE SYNTHASE DOMAIN-CONTAINING PROTEIN 1"/>
    <property type="match status" value="1"/>
</dbReference>
<evidence type="ECO:0000259" key="5">
    <source>
        <dbReference type="Pfam" id="PF12780"/>
    </source>
</evidence>
<proteinExistence type="inferred from homology"/>
<dbReference type="Pfam" id="PF12780">
    <property type="entry name" value="AAA_8"/>
    <property type="match status" value="2"/>
</dbReference>
<gene>
    <name evidence="6" type="ORF">SPIL2461_LOCUS17052</name>
</gene>
<reference evidence="6" key="1">
    <citation type="submission" date="2021-02" db="EMBL/GenBank/DDBJ databases">
        <authorList>
            <person name="Dougan E. K."/>
            <person name="Rhodes N."/>
            <person name="Thang M."/>
            <person name="Chan C."/>
        </authorList>
    </citation>
    <scope>NUCLEOTIDE SEQUENCE</scope>
</reference>
<feature type="domain" description="Dynein heavy chain AAA module D4" evidence="5">
    <location>
        <begin position="6"/>
        <end position="54"/>
    </location>
</feature>
<feature type="repeat" description="PPR" evidence="2">
    <location>
        <begin position="1126"/>
        <end position="1156"/>
    </location>
</feature>
<dbReference type="InterPro" id="IPR050188">
    <property type="entry name" value="RluA_PseudoU_synthase"/>
</dbReference>
<dbReference type="Pfam" id="PF00849">
    <property type="entry name" value="PseudoU_synth_2"/>
    <property type="match status" value="1"/>
</dbReference>
<dbReference type="InterPro" id="IPR002885">
    <property type="entry name" value="PPR_rpt"/>
</dbReference>
<dbReference type="InterPro" id="IPR006958">
    <property type="entry name" value="Mak16"/>
</dbReference>
<evidence type="ECO:0000256" key="2">
    <source>
        <dbReference type="PROSITE-ProRule" id="PRU00708"/>
    </source>
</evidence>
<protein>
    <recommendedName>
        <fullName evidence="8">Pentatricopeptide repeat-containing protein, chloroplastic</fullName>
    </recommendedName>
</protein>
<evidence type="ECO:0000313" key="7">
    <source>
        <dbReference type="Proteomes" id="UP000649617"/>
    </source>
</evidence>
<feature type="region of interest" description="Disordered" evidence="3">
    <location>
        <begin position="660"/>
        <end position="687"/>
    </location>
</feature>
<dbReference type="EMBL" id="CAJNIZ010042909">
    <property type="protein sequence ID" value="CAE7643063.1"/>
    <property type="molecule type" value="Genomic_DNA"/>
</dbReference>
<evidence type="ECO:0008006" key="8">
    <source>
        <dbReference type="Google" id="ProtNLM"/>
    </source>
</evidence>
<feature type="region of interest" description="Disordered" evidence="3">
    <location>
        <begin position="454"/>
        <end position="479"/>
    </location>
</feature>
<dbReference type="Gene3D" id="3.30.2350.10">
    <property type="entry name" value="Pseudouridine synthase"/>
    <property type="match status" value="1"/>
</dbReference>
<dbReference type="InterPro" id="IPR020103">
    <property type="entry name" value="PsdUridine_synth_cat_dom_sf"/>
</dbReference>
<evidence type="ECO:0000259" key="4">
    <source>
        <dbReference type="Pfam" id="PF00849"/>
    </source>
</evidence>
<evidence type="ECO:0000313" key="6">
    <source>
        <dbReference type="EMBL" id="CAE7643063.1"/>
    </source>
</evidence>
<dbReference type="Proteomes" id="UP000649617">
    <property type="component" value="Unassembled WGS sequence"/>
</dbReference>
<keyword evidence="7" id="KW-1185">Reference proteome</keyword>
<dbReference type="CDD" id="cd02869">
    <property type="entry name" value="PseudoU_synth_RluA_like"/>
    <property type="match status" value="1"/>
</dbReference>
<evidence type="ECO:0000256" key="1">
    <source>
        <dbReference type="ARBA" id="ARBA00010876"/>
    </source>
</evidence>
<dbReference type="SUPFAM" id="SSF55120">
    <property type="entry name" value="Pseudouridine synthase"/>
    <property type="match status" value="1"/>
</dbReference>
<sequence>MNPSKMNLVFFKDAQEHLARAARIIRQPRGNALLVGVSGVGRKSLARMAAHMAEEYCSYQAGCKHVQAPRKRLVSLVPEQRGLALTARSVFGNAEIGLYIKSPEQKDAGQAKWKGVKLCKDATAALARATARLQGFPREVLERVERRFRSFDTSAAAGGNMGKCSQGVVKKKTERRESKREKKAEEQAQVERSVGEELLHRLRAGIYGPLFARPKQKEEMPEVDVEDLAKSKPPPKGTKRRKTRRRVEVEVEYEQQELHESRMQHARFPVHHVVMRRKLIFARNENTITTELSESNARFSFSCSTACVSDYANSSASQPLHLPSCLAEQGMDRRLHQHAAKFHRCSKKRMVLQKYSRAADCFGRAAARQHAAHVAAWIAYAPPESVPGEAEQKLLGKYLSLLGSGLLPSRLQLVLPEVQTALKRADWSSGSETQKAASRSLLERLQTFRCCRRPETSSSEAANAPPEQNARVAASNGGGVSTENNQPLFQLWDSADGGVSLRSGSKQAFHSLFRKINEWANMAQVDRVQRLVESKALLCTSDRELSQAELLDLLCAATAALSPPRKMPARDEEALQKGLLQVEAGERQVSKLQCLARRLLLKALRAWQSMGFHCCDIEAVLSLIEKQISEFERKVGQIESAANGSVWLDIKQVVEELQQTPTEAPLPETRDLRSGAGQGGAPQGARRAALEKAMTALGGQASLKQLLRHMRKNPDEFQDVDLQVLKGRLQRSGAPEYFQLQGKDSAGDDVFIFAQPCPKGVRRLRRGFAARISVNDLSCKCVGPTRLSAEEAHRDFKTLQRWRATLSSTALLQRVRAWEGVNDFRDDLKRMMMDVSLGPELVEERGEGVQSAAPQEGVPNLFQADEQEQVIGLARPLAKAAGKVDARDILWRGCCVTVASAMPSRFKSDAPFILGASPMMPQGQPRWLAASFDLGRGYLVQGATLQVYGNAGESTRWLLPGGAAIAYKLAFIRDRGGEVHTVQANTLIGALSMPGAAVAPDRISFNVAMDACGKAAAWALSVDVFGQLSHGLGKGGQWELALSLLFTMPAQKLAPDVVSYNSAISACEKTSSLGLRPQLGCGNILSRCILPVEIQQEALTACGRIAYWEAACAMLDAMRDMSEAPNVITYNAAISACERAGHWQMALMLLEEASEAVSPDVVSFSAAISACGACSEWQMGLELLRVMDERSIPPDRIALDSAMSACAKGASEESSVLYGWRVGIGPGSPAVHDKTADTHRGPDDVSFNAALSCCAPGSQRIKFKSELDAVRVPHLDGDLLQREVLPSGIMVGSLLQPIRESLGHSEAVKVLTDMRGRWLANTTQPNLGVGPVTQDWLGAWPGMCAVSKPGGVSTEDVLADLASKLAMPLATVSRLDLPTSGVLPAAIGGDDAPAAHWLRAQFSGRLVKKEYWCLCAGRANETGSVTSPLRVVRSGPGSVRAELSPLGRAAQTEYQVLSHFQAPTLLNAAEPFTLLEARPLTGRTHQIRAHLASVGHPILGDEVYGPPELYDFCPRLFLHCRRLRLLALDGQELCLEAPLPADLRGVLAGLETDREEQQRVARVPGVSKVPFVDQLYYVQAPKELELDTSIPALSQISCVIHASASEAADRFFDELRRKTYMTPTSYLELIKLFTDLLGMKKGQLDTKLNRYRATPAWKFLNLQGDMYGS</sequence>
<feature type="region of interest" description="Disordered" evidence="3">
    <location>
        <begin position="216"/>
        <end position="245"/>
    </location>
</feature>
<dbReference type="PANTHER" id="PTHR21600">
    <property type="entry name" value="MITOCHONDRIAL RNA PSEUDOURIDINE SYNTHASE"/>
    <property type="match status" value="1"/>
</dbReference>
<comment type="similarity">
    <text evidence="1">Belongs to the pseudouridine synthase RluA family.</text>
</comment>
<dbReference type="GO" id="GO:0003723">
    <property type="term" value="F:RNA binding"/>
    <property type="evidence" value="ECO:0007669"/>
    <property type="project" value="InterPro"/>
</dbReference>
<feature type="region of interest" description="Disordered" evidence="3">
    <location>
        <begin position="155"/>
        <end position="192"/>
    </location>
</feature>
<feature type="domain" description="Pseudouridine synthase RsuA/RluA-like" evidence="4">
    <location>
        <begin position="1353"/>
        <end position="1493"/>
    </location>
</feature>
<dbReference type="GO" id="GO:0000455">
    <property type="term" value="P:enzyme-directed rRNA pseudouridine synthesis"/>
    <property type="evidence" value="ECO:0007669"/>
    <property type="project" value="TreeGrafter"/>
</dbReference>
<dbReference type="Gene3D" id="1.20.920.20">
    <property type="match status" value="1"/>
</dbReference>
<feature type="repeat" description="PPR" evidence="2">
    <location>
        <begin position="1160"/>
        <end position="1194"/>
    </location>
</feature>
<dbReference type="OrthoDB" id="440289at2759"/>
<dbReference type="SUPFAM" id="SSF52540">
    <property type="entry name" value="P-loop containing nucleoside triphosphate hydrolases"/>
    <property type="match status" value="1"/>
</dbReference>
<dbReference type="InterPro" id="IPR024317">
    <property type="entry name" value="Dynein_heavy_chain_D4_dom"/>
</dbReference>
<feature type="domain" description="Dynein heavy chain AAA module D4" evidence="5">
    <location>
        <begin position="1592"/>
        <end position="1636"/>
    </location>
</feature>
<accession>A0A812VQ91</accession>
<dbReference type="Gene3D" id="3.40.50.300">
    <property type="entry name" value="P-loop containing nucleotide triphosphate hydrolases"/>
    <property type="match status" value="1"/>
</dbReference>
<dbReference type="InterPro" id="IPR006145">
    <property type="entry name" value="PsdUridine_synth_RsuA/RluA"/>
</dbReference>
<dbReference type="InterPro" id="IPR011990">
    <property type="entry name" value="TPR-like_helical_dom_sf"/>
</dbReference>
<dbReference type="Gene3D" id="1.25.40.10">
    <property type="entry name" value="Tetratricopeptide repeat domain"/>
    <property type="match status" value="2"/>
</dbReference>
<organism evidence="6 7">
    <name type="scientific">Symbiodinium pilosum</name>
    <name type="common">Dinoflagellate</name>
    <dbReference type="NCBI Taxonomy" id="2952"/>
    <lineage>
        <taxon>Eukaryota</taxon>
        <taxon>Sar</taxon>
        <taxon>Alveolata</taxon>
        <taxon>Dinophyceae</taxon>
        <taxon>Suessiales</taxon>
        <taxon>Symbiodiniaceae</taxon>
        <taxon>Symbiodinium</taxon>
    </lineage>
</organism>